<organism evidence="2 3">
    <name type="scientific">Candidatus Aphodomorpha intestinavium</name>
    <dbReference type="NCBI Taxonomy" id="2840672"/>
    <lineage>
        <taxon>Bacteria</taxon>
        <taxon>Bacillati</taxon>
        <taxon>Bacillota</taxon>
        <taxon>Clostridia</taxon>
        <taxon>Eubacteriales</taxon>
        <taxon>Candidatus Aphodomorpha</taxon>
    </lineage>
</organism>
<accession>A0A9D1N5E9</accession>
<dbReference type="AlphaFoldDB" id="A0A9D1N5E9"/>
<dbReference type="InterPro" id="IPR016181">
    <property type="entry name" value="Acyl_CoA_acyltransferase"/>
</dbReference>
<dbReference type="PANTHER" id="PTHR20958">
    <property type="entry name" value="GLYCINE N-ACYLTRANSFERASE-LIKE PROTEIN"/>
    <property type="match status" value="1"/>
</dbReference>
<dbReference type="Pfam" id="PF08445">
    <property type="entry name" value="FR47"/>
    <property type="match status" value="1"/>
</dbReference>
<name>A0A9D1N5E9_9FIRM</name>
<reference evidence="2" key="1">
    <citation type="submission" date="2020-10" db="EMBL/GenBank/DDBJ databases">
        <authorList>
            <person name="Gilroy R."/>
        </authorList>
    </citation>
    <scope>NUCLEOTIDE SEQUENCE</scope>
    <source>
        <strain evidence="2">ChiGjej2B2-16831</strain>
    </source>
</reference>
<evidence type="ECO:0000259" key="1">
    <source>
        <dbReference type="PROSITE" id="PS51186"/>
    </source>
</evidence>
<dbReference type="PANTHER" id="PTHR20958:SF6">
    <property type="entry name" value="GLYCINE N-ACYLTRANSFERASE-LIKE PROTEIN"/>
    <property type="match status" value="1"/>
</dbReference>
<gene>
    <name evidence="2" type="ORF">IAD24_07575</name>
</gene>
<proteinExistence type="predicted"/>
<dbReference type="InterPro" id="IPR053225">
    <property type="entry name" value="Acyl-CoA_N-acyltransferase"/>
</dbReference>
<feature type="domain" description="N-acetyltransferase" evidence="1">
    <location>
        <begin position="109"/>
        <end position="229"/>
    </location>
</feature>
<comment type="caution">
    <text evidence="2">The sequence shown here is derived from an EMBL/GenBank/DDBJ whole genome shotgun (WGS) entry which is preliminary data.</text>
</comment>
<dbReference type="SUPFAM" id="SSF55729">
    <property type="entry name" value="Acyl-CoA N-acyltransferases (Nat)"/>
    <property type="match status" value="1"/>
</dbReference>
<dbReference type="EMBL" id="DVNZ01000240">
    <property type="protein sequence ID" value="HIU94998.1"/>
    <property type="molecule type" value="Genomic_DNA"/>
</dbReference>
<evidence type="ECO:0000313" key="3">
    <source>
        <dbReference type="Proteomes" id="UP000824128"/>
    </source>
</evidence>
<protein>
    <submittedName>
        <fullName evidence="2">GNAT family N-acetyltransferase</fullName>
    </submittedName>
</protein>
<dbReference type="InterPro" id="IPR000182">
    <property type="entry name" value="GNAT_dom"/>
</dbReference>
<dbReference type="InterPro" id="IPR013653">
    <property type="entry name" value="GCN5-like_dom"/>
</dbReference>
<sequence length="229" mass="25301">MSRAPYEALLAAPGASFAREPLRRGLGTLVYGSASSALVNYRPRAFMLYTTDAAEACRALDAAAPCAMLTVNDRAVAAYAMERFGLDTFNDCYFVVYERSEPPAVSARLDIRPPDDAAMRLIRDNYDLASDEELALVRARGHLLCGYWQGALAGFIGRHRDGSLGMLYVFPAFRRQGFAEELEAEAVARCLAAGDTPYADVFTYNAASLALQRKLGFTVREDMRSYWVY</sequence>
<dbReference type="Proteomes" id="UP000824128">
    <property type="component" value="Unassembled WGS sequence"/>
</dbReference>
<evidence type="ECO:0000313" key="2">
    <source>
        <dbReference type="EMBL" id="HIU94998.1"/>
    </source>
</evidence>
<reference evidence="2" key="2">
    <citation type="journal article" date="2021" name="PeerJ">
        <title>Extensive microbial diversity within the chicken gut microbiome revealed by metagenomics and culture.</title>
        <authorList>
            <person name="Gilroy R."/>
            <person name="Ravi A."/>
            <person name="Getino M."/>
            <person name="Pursley I."/>
            <person name="Horton D.L."/>
            <person name="Alikhan N.F."/>
            <person name="Baker D."/>
            <person name="Gharbi K."/>
            <person name="Hall N."/>
            <person name="Watson M."/>
            <person name="Adriaenssens E.M."/>
            <person name="Foster-Nyarko E."/>
            <person name="Jarju S."/>
            <person name="Secka A."/>
            <person name="Antonio M."/>
            <person name="Oren A."/>
            <person name="Chaudhuri R.R."/>
            <person name="La Ragione R."/>
            <person name="Hildebrand F."/>
            <person name="Pallen M.J."/>
        </authorList>
    </citation>
    <scope>NUCLEOTIDE SEQUENCE</scope>
    <source>
        <strain evidence="2">ChiGjej2B2-16831</strain>
    </source>
</reference>
<dbReference type="PROSITE" id="PS51186">
    <property type="entry name" value="GNAT"/>
    <property type="match status" value="1"/>
</dbReference>
<dbReference type="Gene3D" id="3.40.630.30">
    <property type="match status" value="1"/>
</dbReference>
<dbReference type="GO" id="GO:0016747">
    <property type="term" value="F:acyltransferase activity, transferring groups other than amino-acyl groups"/>
    <property type="evidence" value="ECO:0007669"/>
    <property type="project" value="InterPro"/>
</dbReference>